<dbReference type="SUPFAM" id="SSF52218">
    <property type="entry name" value="Flavoproteins"/>
    <property type="match status" value="1"/>
</dbReference>
<dbReference type="InterPro" id="IPR003680">
    <property type="entry name" value="Flavodoxin_fold"/>
</dbReference>
<evidence type="ECO:0000256" key="2">
    <source>
        <dbReference type="ARBA" id="ARBA00023002"/>
    </source>
</evidence>
<evidence type="ECO:0000259" key="3">
    <source>
        <dbReference type="Pfam" id="PF02525"/>
    </source>
</evidence>
<protein>
    <submittedName>
        <fullName evidence="4">NAD(P)H-dependent oxidoreductase</fullName>
        <ecNumber evidence="4">1.-.-.-</ecNumber>
        <ecNumber evidence="4">1.6.99.-</ecNumber>
    </submittedName>
</protein>
<dbReference type="EC" id="1.6.99.-" evidence="4"/>
<evidence type="ECO:0000256" key="1">
    <source>
        <dbReference type="ARBA" id="ARBA00006252"/>
    </source>
</evidence>
<dbReference type="RefSeq" id="WP_284481438.1">
    <property type="nucleotide sequence ID" value="NZ_JASNJD010000009.1"/>
</dbReference>
<proteinExistence type="inferred from homology"/>
<comment type="caution">
    <text evidence="4">The sequence shown here is derived from an EMBL/GenBank/DDBJ whole genome shotgun (WGS) entry which is preliminary data.</text>
</comment>
<organism evidence="4 5">
    <name type="scientific">Pseudodonghicola flavimaris</name>
    <dbReference type="NCBI Taxonomy" id="3050036"/>
    <lineage>
        <taxon>Bacteria</taxon>
        <taxon>Pseudomonadati</taxon>
        <taxon>Pseudomonadota</taxon>
        <taxon>Alphaproteobacteria</taxon>
        <taxon>Rhodobacterales</taxon>
        <taxon>Paracoccaceae</taxon>
        <taxon>Pseudodonghicola</taxon>
    </lineage>
</organism>
<keyword evidence="5" id="KW-1185">Reference proteome</keyword>
<accession>A0ABT7F1Y0</accession>
<evidence type="ECO:0000313" key="4">
    <source>
        <dbReference type="EMBL" id="MDK3018622.1"/>
    </source>
</evidence>
<name>A0ABT7F1Y0_9RHOB</name>
<reference evidence="4 5" key="1">
    <citation type="submission" date="2023-05" db="EMBL/GenBank/DDBJ databases">
        <title>Pseudodonghicola sp. nov.</title>
        <authorList>
            <person name="Huang J."/>
        </authorList>
    </citation>
    <scope>NUCLEOTIDE SEQUENCE [LARGE SCALE GENOMIC DNA]</scope>
    <source>
        <strain evidence="4 5">IC7</strain>
    </source>
</reference>
<dbReference type="EMBL" id="JASNJD010000009">
    <property type="protein sequence ID" value="MDK3018622.1"/>
    <property type="molecule type" value="Genomic_DNA"/>
</dbReference>
<dbReference type="InterPro" id="IPR051545">
    <property type="entry name" value="NAD(P)H_dehydrogenase_qn"/>
</dbReference>
<gene>
    <name evidence="4" type="ORF">QO033_13145</name>
</gene>
<dbReference type="GO" id="GO:0016491">
    <property type="term" value="F:oxidoreductase activity"/>
    <property type="evidence" value="ECO:0007669"/>
    <property type="project" value="UniProtKB-KW"/>
</dbReference>
<dbReference type="Gene3D" id="3.40.50.360">
    <property type="match status" value="1"/>
</dbReference>
<evidence type="ECO:0000313" key="5">
    <source>
        <dbReference type="Proteomes" id="UP001243757"/>
    </source>
</evidence>
<dbReference type="PANTHER" id="PTHR10204">
    <property type="entry name" value="NAD P H OXIDOREDUCTASE-RELATED"/>
    <property type="match status" value="1"/>
</dbReference>
<feature type="domain" description="Flavodoxin-like fold" evidence="3">
    <location>
        <begin position="6"/>
        <end position="207"/>
    </location>
</feature>
<dbReference type="Pfam" id="PF02525">
    <property type="entry name" value="Flavodoxin_2"/>
    <property type="match status" value="1"/>
</dbReference>
<keyword evidence="2 4" id="KW-0560">Oxidoreductase</keyword>
<dbReference type="PANTHER" id="PTHR10204:SF34">
    <property type="entry name" value="NAD(P)H DEHYDROGENASE [QUINONE] 1 ISOFORM 1"/>
    <property type="match status" value="1"/>
</dbReference>
<dbReference type="EC" id="1.-.-.-" evidence="4"/>
<sequence>MSEARNILIVVAHPEPQSFNHALARHAADRLRAAGHSVTISDLAAEGFRADVGPHDTGQRADPGLFHVQAEQAQAARAGCYAADIAREQARVAAADNVILQFPVWWGGPPALLKGWIDRVLSYGFAYVDGRRFDTGVFKGRRAMISVTTGGTPERFSDSGVYGPIEPLLMPVRRLALEYMGFEVAPLSVAYAVSRVDEETRQGYLDAMAGAALEMAARPVTRTDAWRHALDQVEDRAWASS</sequence>
<dbReference type="InterPro" id="IPR029039">
    <property type="entry name" value="Flavoprotein-like_sf"/>
</dbReference>
<comment type="similarity">
    <text evidence="1">Belongs to the NAD(P)H dehydrogenase (quinone) family.</text>
</comment>
<dbReference type="Proteomes" id="UP001243757">
    <property type="component" value="Unassembled WGS sequence"/>
</dbReference>